<dbReference type="EMBL" id="JBBXMP010000309">
    <property type="protein sequence ID" value="KAL0058475.1"/>
    <property type="molecule type" value="Genomic_DNA"/>
</dbReference>
<protein>
    <recommendedName>
        <fullName evidence="1">F-box domain-containing protein</fullName>
    </recommendedName>
</protein>
<dbReference type="InterPro" id="IPR001810">
    <property type="entry name" value="F-box_dom"/>
</dbReference>
<feature type="domain" description="F-box" evidence="1">
    <location>
        <begin position="21"/>
        <end position="77"/>
    </location>
</feature>
<proteinExistence type="predicted"/>
<evidence type="ECO:0000259" key="1">
    <source>
        <dbReference type="PROSITE" id="PS50181"/>
    </source>
</evidence>
<dbReference type="Pfam" id="PF12937">
    <property type="entry name" value="F-box-like"/>
    <property type="match status" value="1"/>
</dbReference>
<evidence type="ECO:0000313" key="2">
    <source>
        <dbReference type="EMBL" id="KAL0058475.1"/>
    </source>
</evidence>
<organism evidence="2 3">
    <name type="scientific">Marasmius tenuissimus</name>
    <dbReference type="NCBI Taxonomy" id="585030"/>
    <lineage>
        <taxon>Eukaryota</taxon>
        <taxon>Fungi</taxon>
        <taxon>Dikarya</taxon>
        <taxon>Basidiomycota</taxon>
        <taxon>Agaricomycotina</taxon>
        <taxon>Agaricomycetes</taxon>
        <taxon>Agaricomycetidae</taxon>
        <taxon>Agaricales</taxon>
        <taxon>Marasmiineae</taxon>
        <taxon>Marasmiaceae</taxon>
        <taxon>Marasmius</taxon>
    </lineage>
</organism>
<dbReference type="Gene3D" id="1.20.1280.50">
    <property type="match status" value="1"/>
</dbReference>
<accession>A0ABR2ZB27</accession>
<dbReference type="SUPFAM" id="SSF81383">
    <property type="entry name" value="F-box domain"/>
    <property type="match status" value="1"/>
</dbReference>
<dbReference type="PROSITE" id="PS50181">
    <property type="entry name" value="FBOX"/>
    <property type="match status" value="1"/>
</dbReference>
<gene>
    <name evidence="2" type="ORF">AAF712_014846</name>
</gene>
<dbReference type="InterPro" id="IPR036047">
    <property type="entry name" value="F-box-like_dom_sf"/>
</dbReference>
<comment type="caution">
    <text evidence="2">The sequence shown here is derived from an EMBL/GenBank/DDBJ whole genome shotgun (WGS) entry which is preliminary data.</text>
</comment>
<evidence type="ECO:0000313" key="3">
    <source>
        <dbReference type="Proteomes" id="UP001437256"/>
    </source>
</evidence>
<sequence>MPKMQCYPGVPHLLTKPRRKAHMIDHLPVEILLNIFERLLETPQLKSPVLLDACTLSLVRRSWRDIVDSYPHLWTNISISHRRHIDTSPLQARLSYIIDRSKDRPLSIVLMNPSPLLGRLLACAHRWKRAELTITAIDASNLQMYRFPLLEKCTINLDGQDTIGSCMINGPALQHVAVQVPSPFNPFVFPWAQLTHLELELAFVDPLARIIPPISPPAIDINPDRYPLPNLTYLHTNNYPQALDGLLAPQLRHIVLTTDRMIDTLVDCEWIYNRIISLIIDSECDIETVEFRVPTSGVKLANESVNRLLEFTPNLRDLRFSVFDMVPLLSLDWWSIGNLPALENVEDLTIRVSKSVAQDPLVRSLTPQIPFDVLDEKDLEVALGSPRSQWEAFVSQSDVLLHIIQTKLIPLNFKRLNLEWDSSAYRDWYHNPRISRRLREIESWGTMVDIPGVDFSERVDVSVVSLLNTMEPTNSTP</sequence>
<reference evidence="2 3" key="1">
    <citation type="submission" date="2024-05" db="EMBL/GenBank/DDBJ databases">
        <title>A draft genome resource for the thread blight pathogen Marasmius tenuissimus strain MS-2.</title>
        <authorList>
            <person name="Yulfo-Soto G.E."/>
            <person name="Baruah I.K."/>
            <person name="Amoako-Attah I."/>
            <person name="Bukari Y."/>
            <person name="Meinhardt L.W."/>
            <person name="Bailey B.A."/>
            <person name="Cohen S.P."/>
        </authorList>
    </citation>
    <scope>NUCLEOTIDE SEQUENCE [LARGE SCALE GENOMIC DNA]</scope>
    <source>
        <strain evidence="2 3">MS-2</strain>
    </source>
</reference>
<name>A0ABR2ZB27_9AGAR</name>
<dbReference type="Proteomes" id="UP001437256">
    <property type="component" value="Unassembled WGS sequence"/>
</dbReference>
<keyword evidence="3" id="KW-1185">Reference proteome</keyword>